<dbReference type="EMBL" id="RHFN01000039">
    <property type="protein sequence ID" value="ROU09769.1"/>
    <property type="molecule type" value="Genomic_DNA"/>
</dbReference>
<gene>
    <name evidence="2" type="ORF">EB837_23710</name>
</gene>
<proteinExistence type="predicted"/>
<keyword evidence="1" id="KW-1133">Transmembrane helix</keyword>
<organism evidence="2 3">
    <name type="scientific">Kluyvera ascorbata</name>
    <dbReference type="NCBI Taxonomy" id="51288"/>
    <lineage>
        <taxon>Bacteria</taxon>
        <taxon>Pseudomonadati</taxon>
        <taxon>Pseudomonadota</taxon>
        <taxon>Gammaproteobacteria</taxon>
        <taxon>Enterobacterales</taxon>
        <taxon>Enterobacteriaceae</taxon>
        <taxon>Kluyvera</taxon>
    </lineage>
</organism>
<feature type="transmembrane region" description="Helical" evidence="1">
    <location>
        <begin position="23"/>
        <end position="48"/>
    </location>
</feature>
<reference evidence="2 3" key="1">
    <citation type="submission" date="2018-10" db="EMBL/GenBank/DDBJ databases">
        <title>Horizontal transference of carbapenem resistance between Klebsiella pneumoniae and Kluyvera ascorbata during abdominal infection: a case report.</title>
        <authorList>
            <person name="Raro O.H.F."/>
            <person name="Lima-Morales D."/>
            <person name="Barth A.L."/>
            <person name="Paim T.G.S."/>
            <person name="Mott M.P."/>
            <person name="Riche C.V.W."/>
            <person name="Teixeira U.F."/>
            <person name="Waechter F."/>
            <person name="Dias C.A.G."/>
        </authorList>
    </citation>
    <scope>NUCLEOTIDE SEQUENCE [LARGE SCALE GENOMIC DNA]</scope>
    <source>
        <strain evidence="2 3">OT2</strain>
    </source>
</reference>
<keyword evidence="1" id="KW-0812">Transmembrane</keyword>
<dbReference type="AlphaFoldDB" id="A0A3N2RQR9"/>
<evidence type="ECO:0000313" key="3">
    <source>
        <dbReference type="Proteomes" id="UP000268051"/>
    </source>
</evidence>
<feature type="transmembrane region" description="Helical" evidence="1">
    <location>
        <begin position="68"/>
        <end position="87"/>
    </location>
</feature>
<dbReference type="Proteomes" id="UP000268051">
    <property type="component" value="Unassembled WGS sequence"/>
</dbReference>
<sequence>MSEFISDYTGAFKPGHTIGIRRWMFFSLKCVLLFLLLLLVFSVTQYTLIMYTPLFEYVTVPGIKQSNVYGITMILAVSFGPCLFYLMKGIVR</sequence>
<accession>A0A3N2RQR9</accession>
<protein>
    <submittedName>
        <fullName evidence="2">Uncharacterized protein</fullName>
    </submittedName>
</protein>
<comment type="caution">
    <text evidence="2">The sequence shown here is derived from an EMBL/GenBank/DDBJ whole genome shotgun (WGS) entry which is preliminary data.</text>
</comment>
<evidence type="ECO:0000313" key="2">
    <source>
        <dbReference type="EMBL" id="ROU09769.1"/>
    </source>
</evidence>
<keyword evidence="1" id="KW-0472">Membrane</keyword>
<name>A0A3N2RQR9_9ENTR</name>
<evidence type="ECO:0000256" key="1">
    <source>
        <dbReference type="SAM" id="Phobius"/>
    </source>
</evidence>